<feature type="compositionally biased region" description="Low complexity" evidence="1">
    <location>
        <begin position="112"/>
        <end position="128"/>
    </location>
</feature>
<keyword evidence="3" id="KW-1185">Reference proteome</keyword>
<protein>
    <submittedName>
        <fullName evidence="2">Phytanoyl-CoA dioxygenase family protein</fullName>
    </submittedName>
</protein>
<keyword evidence="2" id="KW-0560">Oxidoreductase</keyword>
<feature type="region of interest" description="Disordered" evidence="1">
    <location>
        <begin position="105"/>
        <end position="128"/>
    </location>
</feature>
<organism evidence="2 3">
    <name type="scientific">Chaetomium strumarium</name>
    <dbReference type="NCBI Taxonomy" id="1170767"/>
    <lineage>
        <taxon>Eukaryota</taxon>
        <taxon>Fungi</taxon>
        <taxon>Dikarya</taxon>
        <taxon>Ascomycota</taxon>
        <taxon>Pezizomycotina</taxon>
        <taxon>Sordariomycetes</taxon>
        <taxon>Sordariomycetidae</taxon>
        <taxon>Sordariales</taxon>
        <taxon>Chaetomiaceae</taxon>
        <taxon>Chaetomium</taxon>
    </lineage>
</organism>
<dbReference type="Gene3D" id="2.60.120.620">
    <property type="entry name" value="q2cbj1_9rhob like domain"/>
    <property type="match status" value="1"/>
</dbReference>
<name>A0AAJ0M3B7_9PEZI</name>
<evidence type="ECO:0000256" key="1">
    <source>
        <dbReference type="SAM" id="MobiDB-lite"/>
    </source>
</evidence>
<dbReference type="EMBL" id="JAUDZG010000003">
    <property type="protein sequence ID" value="KAK3307457.1"/>
    <property type="molecule type" value="Genomic_DNA"/>
</dbReference>
<dbReference type="Proteomes" id="UP001273166">
    <property type="component" value="Unassembled WGS sequence"/>
</dbReference>
<dbReference type="RefSeq" id="XP_062723237.1">
    <property type="nucleotide sequence ID" value="XM_062866898.1"/>
</dbReference>
<sequence>MSAHLDDAKAHLNEHGWCRIPNVRVFYLLELDPIFRDLIANPTANRDEPAWSSWNPGRTSGRVNVIWCLTDVEPGQRRDAVHPRVPTGTSAAPTLPAHNARAAGAVRGQRPATSSSWTAASGTRAGGANVTADQDRALLFGYYTRRPSMRQPVNWTAKLPREIQDILSPELKERLGQGPVGNVGLAGDLGYLSMLYPGGCRRCRREVTGSGHISQWKLREQAAW</sequence>
<evidence type="ECO:0000313" key="3">
    <source>
        <dbReference type="Proteomes" id="UP001273166"/>
    </source>
</evidence>
<dbReference type="AlphaFoldDB" id="A0AAJ0M3B7"/>
<dbReference type="GeneID" id="87885727"/>
<accession>A0AAJ0M3B7</accession>
<evidence type="ECO:0000313" key="2">
    <source>
        <dbReference type="EMBL" id="KAK3307457.1"/>
    </source>
</evidence>
<gene>
    <name evidence="2" type="ORF">B0T15DRAFT_492935</name>
</gene>
<comment type="caution">
    <text evidence="2">The sequence shown here is derived from an EMBL/GenBank/DDBJ whole genome shotgun (WGS) entry which is preliminary data.</text>
</comment>
<dbReference type="GO" id="GO:0051213">
    <property type="term" value="F:dioxygenase activity"/>
    <property type="evidence" value="ECO:0007669"/>
    <property type="project" value="UniProtKB-KW"/>
</dbReference>
<proteinExistence type="predicted"/>
<reference evidence="2" key="2">
    <citation type="submission" date="2023-06" db="EMBL/GenBank/DDBJ databases">
        <authorList>
            <consortium name="Lawrence Berkeley National Laboratory"/>
            <person name="Mondo S.J."/>
            <person name="Hensen N."/>
            <person name="Bonometti L."/>
            <person name="Westerberg I."/>
            <person name="Brannstrom I.O."/>
            <person name="Guillou S."/>
            <person name="Cros-Aarteil S."/>
            <person name="Calhoun S."/>
            <person name="Haridas S."/>
            <person name="Kuo A."/>
            <person name="Pangilinan J."/>
            <person name="Riley R."/>
            <person name="Labutti K."/>
            <person name="Andreopoulos B."/>
            <person name="Lipzen A."/>
            <person name="Chen C."/>
            <person name="Yanf M."/>
            <person name="Daum C."/>
            <person name="Ng V."/>
            <person name="Clum A."/>
            <person name="Steindorff A."/>
            <person name="Ohm R."/>
            <person name="Martin F."/>
            <person name="Silar P."/>
            <person name="Natvig D."/>
            <person name="Lalanne C."/>
            <person name="Gautier V."/>
            <person name="Ament-Velasquez S.L."/>
            <person name="Kruys A."/>
            <person name="Hutchinson M.I."/>
            <person name="Powell A.J."/>
            <person name="Barry K."/>
            <person name="Miller A.N."/>
            <person name="Grigoriev I.V."/>
            <person name="Debuchy R."/>
            <person name="Gladieux P."/>
            <person name="Thoren M.H."/>
            <person name="Johannesson H."/>
        </authorList>
    </citation>
    <scope>NUCLEOTIDE SEQUENCE</scope>
    <source>
        <strain evidence="2">CBS 333.67</strain>
    </source>
</reference>
<reference evidence="2" key="1">
    <citation type="journal article" date="2023" name="Mol. Phylogenet. Evol.">
        <title>Genome-scale phylogeny and comparative genomics of the fungal order Sordariales.</title>
        <authorList>
            <person name="Hensen N."/>
            <person name="Bonometti L."/>
            <person name="Westerberg I."/>
            <person name="Brannstrom I.O."/>
            <person name="Guillou S."/>
            <person name="Cros-Aarteil S."/>
            <person name="Calhoun S."/>
            <person name="Haridas S."/>
            <person name="Kuo A."/>
            <person name="Mondo S."/>
            <person name="Pangilinan J."/>
            <person name="Riley R."/>
            <person name="LaButti K."/>
            <person name="Andreopoulos B."/>
            <person name="Lipzen A."/>
            <person name="Chen C."/>
            <person name="Yan M."/>
            <person name="Daum C."/>
            <person name="Ng V."/>
            <person name="Clum A."/>
            <person name="Steindorff A."/>
            <person name="Ohm R.A."/>
            <person name="Martin F."/>
            <person name="Silar P."/>
            <person name="Natvig D.O."/>
            <person name="Lalanne C."/>
            <person name="Gautier V."/>
            <person name="Ament-Velasquez S.L."/>
            <person name="Kruys A."/>
            <person name="Hutchinson M.I."/>
            <person name="Powell A.J."/>
            <person name="Barry K."/>
            <person name="Miller A.N."/>
            <person name="Grigoriev I.V."/>
            <person name="Debuchy R."/>
            <person name="Gladieux P."/>
            <person name="Hiltunen Thoren M."/>
            <person name="Johannesson H."/>
        </authorList>
    </citation>
    <scope>NUCLEOTIDE SEQUENCE</scope>
    <source>
        <strain evidence="2">CBS 333.67</strain>
    </source>
</reference>
<keyword evidence="2" id="KW-0223">Dioxygenase</keyword>